<protein>
    <submittedName>
        <fullName evidence="1">Uncharacterized protein</fullName>
    </submittedName>
</protein>
<name>A0A6N4TKJ8_9FIRM</name>
<sequence>MQELETTLVPVQTFDHGPASVTENKQSILKRGKLECILYDMCVAINSFTQIGRATSYVDLWNLFKTDHDDFSALMTRQRASSLMDESTSII</sequence>
<dbReference type="KEGG" id="aarg:Aargi30884_20040"/>
<accession>A0A6N4TKJ8</accession>
<proteinExistence type="predicted"/>
<reference evidence="2" key="1">
    <citation type="submission" date="2019-05" db="EMBL/GenBank/DDBJ databases">
        <title>Complete genome sequencing of Absiella argi strain JCM 30884.</title>
        <authorList>
            <person name="Sakamoto M."/>
            <person name="Murakami T."/>
            <person name="Mori H."/>
        </authorList>
    </citation>
    <scope>NUCLEOTIDE SEQUENCE [LARGE SCALE GENOMIC DNA]</scope>
    <source>
        <strain evidence="2">JCM 30884</strain>
    </source>
</reference>
<keyword evidence="2" id="KW-1185">Reference proteome</keyword>
<organism evidence="1 2">
    <name type="scientific">Amedibacterium intestinale</name>
    <dbReference type="NCBI Taxonomy" id="2583452"/>
    <lineage>
        <taxon>Bacteria</taxon>
        <taxon>Bacillati</taxon>
        <taxon>Bacillota</taxon>
        <taxon>Erysipelotrichia</taxon>
        <taxon>Erysipelotrichales</taxon>
        <taxon>Erysipelotrichaceae</taxon>
        <taxon>Amedibacterium</taxon>
    </lineage>
</organism>
<evidence type="ECO:0000313" key="1">
    <source>
        <dbReference type="EMBL" id="BBK23101.1"/>
    </source>
</evidence>
<dbReference type="AlphaFoldDB" id="A0A6N4TKJ8"/>
<evidence type="ECO:0000313" key="2">
    <source>
        <dbReference type="Proteomes" id="UP000464754"/>
    </source>
</evidence>
<gene>
    <name evidence="1" type="ORF">Aargi30884_20040</name>
</gene>
<dbReference type="Proteomes" id="UP000464754">
    <property type="component" value="Chromosome"/>
</dbReference>
<dbReference type="EMBL" id="AP019695">
    <property type="protein sequence ID" value="BBK23101.1"/>
    <property type="molecule type" value="Genomic_DNA"/>
</dbReference>